<name>A0A6P1NK65_9PROT</name>
<sequence>MAKKDQNPTLKLFYTLLEREDNAAMQLEDAEKDLMNRLLEASYPNSGDDVVEEFSRWLPIGRRNIDIARQRLASISLERGFVRQALVLEASDPSDSDAES</sequence>
<protein>
    <submittedName>
        <fullName evidence="1">Uncharacterized protein</fullName>
    </submittedName>
</protein>
<proteinExistence type="predicted"/>
<evidence type="ECO:0000313" key="2">
    <source>
        <dbReference type="Proteomes" id="UP000463975"/>
    </source>
</evidence>
<dbReference type="KEGG" id="bomb:GT348_02250"/>
<dbReference type="EMBL" id="CP047652">
    <property type="protein sequence ID" value="QHI95251.1"/>
    <property type="molecule type" value="Genomic_DNA"/>
</dbReference>
<dbReference type="AlphaFoldDB" id="A0A6P1NK65"/>
<reference evidence="1 2" key="1">
    <citation type="submission" date="2020-01" db="EMBL/GenBank/DDBJ databases">
        <title>Genome sequencing of strain KACC 21507.</title>
        <authorList>
            <person name="Heo J."/>
            <person name="Kim S.-J."/>
            <person name="Kim J.-S."/>
            <person name="Hong S.-B."/>
            <person name="Kwon S.-W."/>
        </authorList>
    </citation>
    <scope>NUCLEOTIDE SEQUENCE [LARGE SCALE GENOMIC DNA]</scope>
    <source>
        <strain evidence="1 2">KACC 21507</strain>
    </source>
</reference>
<evidence type="ECO:0000313" key="1">
    <source>
        <dbReference type="EMBL" id="QHI95251.1"/>
    </source>
</evidence>
<dbReference type="RefSeq" id="WP_160618329.1">
    <property type="nucleotide sequence ID" value="NZ_CP047652.1"/>
</dbReference>
<gene>
    <name evidence="1" type="ORF">GT348_02250</name>
</gene>
<organism evidence="1 2">
    <name type="scientific">Aristophania vespae</name>
    <dbReference type="NCBI Taxonomy" id="2697033"/>
    <lineage>
        <taxon>Bacteria</taxon>
        <taxon>Pseudomonadati</taxon>
        <taxon>Pseudomonadota</taxon>
        <taxon>Alphaproteobacteria</taxon>
        <taxon>Acetobacterales</taxon>
        <taxon>Acetobacteraceae</taxon>
        <taxon>Aristophania</taxon>
    </lineage>
</organism>
<dbReference type="Proteomes" id="UP000463975">
    <property type="component" value="Chromosome"/>
</dbReference>
<keyword evidence="2" id="KW-1185">Reference proteome</keyword>
<accession>A0A6P1NK65</accession>